<dbReference type="InterPro" id="IPR029060">
    <property type="entry name" value="PIN-like_dom_sf"/>
</dbReference>
<dbReference type="SUPFAM" id="SSF52540">
    <property type="entry name" value="P-loop containing nucleoside triphosphate hydrolases"/>
    <property type="match status" value="1"/>
</dbReference>
<evidence type="ECO:0000313" key="5">
    <source>
        <dbReference type="EMBL" id="MFE8700978.1"/>
    </source>
</evidence>
<dbReference type="InterPro" id="IPR002716">
    <property type="entry name" value="PIN_dom"/>
</dbReference>
<sequence>MVKQTKTYYLDTNVLIHDPESPLAFEEHDVVIVAPVYEELERKKSDKGPVAYACQEVFTLLEHLLQTQPVSIEEREGGHIWTIITLPEHGRLLLHYHPQERLAYADEYLLHEIKQSKGILVSKDKSLRVNLMRIGLQDHVEDYKKDRVLNLYKGYQEILVSQDLINIFYKQKSLPLECLGDFAPKELYPHQFIQFTNECNEKHTALATLQNGVFLPLHEIPPMKIKPRSREQQMAMSMFADNSIPLVTITGDPGTGKTLLAMSIGKWAVQAGIYKHMILLRPIVGEGLGALPGEKNEKLRPWMAPFVDNLRPIYLEPGQFASPDDLLERFMSEISVEMEALCYVRGRTWEDTLIIVDEAQNLTPHQAKALTSRVGTGSKMILAGDPTNNQIDNKYLTPTTNGLVYVVDRMKMSQQTAHLHIQNIERSPLVKDVVKML</sequence>
<dbReference type="Pfam" id="PF02562">
    <property type="entry name" value="PhoH"/>
    <property type="match status" value="1"/>
</dbReference>
<organism evidence="5 6">
    <name type="scientific">Cytobacillus spartinae</name>
    <dbReference type="NCBI Taxonomy" id="3299023"/>
    <lineage>
        <taxon>Bacteria</taxon>
        <taxon>Bacillati</taxon>
        <taxon>Bacillota</taxon>
        <taxon>Bacilli</taxon>
        <taxon>Bacillales</taxon>
        <taxon>Bacillaceae</taxon>
        <taxon>Cytobacillus</taxon>
    </lineage>
</organism>
<keyword evidence="6" id="KW-1185">Reference proteome</keyword>
<dbReference type="SUPFAM" id="SSF88723">
    <property type="entry name" value="PIN domain-like"/>
    <property type="match status" value="1"/>
</dbReference>
<feature type="domain" description="PIN" evidence="4">
    <location>
        <begin position="6"/>
        <end position="129"/>
    </location>
</feature>
<dbReference type="Gene3D" id="3.40.50.1010">
    <property type="entry name" value="5'-nuclease"/>
    <property type="match status" value="1"/>
</dbReference>
<dbReference type="InterPro" id="IPR003714">
    <property type="entry name" value="PhoH"/>
</dbReference>
<keyword evidence="2" id="KW-0067">ATP-binding</keyword>
<evidence type="ECO:0000256" key="1">
    <source>
        <dbReference type="ARBA" id="ARBA00022741"/>
    </source>
</evidence>
<proteinExistence type="inferred from homology"/>
<dbReference type="RefSeq" id="WP_389360690.1">
    <property type="nucleotide sequence ID" value="NZ_JBIACK010000004.1"/>
</dbReference>
<accession>A0ABW6K9T6</accession>
<evidence type="ECO:0000256" key="3">
    <source>
        <dbReference type="ARBA" id="ARBA00046345"/>
    </source>
</evidence>
<dbReference type="InterPro" id="IPR027417">
    <property type="entry name" value="P-loop_NTPase"/>
</dbReference>
<dbReference type="PANTHER" id="PTHR30473">
    <property type="entry name" value="PROTEIN PHOH"/>
    <property type="match status" value="1"/>
</dbReference>
<dbReference type="CDD" id="cd09883">
    <property type="entry name" value="PIN_VapC_PhoHL-ATPase"/>
    <property type="match status" value="1"/>
</dbReference>
<evidence type="ECO:0000313" key="6">
    <source>
        <dbReference type="Proteomes" id="UP001601059"/>
    </source>
</evidence>
<evidence type="ECO:0000259" key="4">
    <source>
        <dbReference type="SMART" id="SM00670"/>
    </source>
</evidence>
<comment type="similarity">
    <text evidence="3">In the N-terminal section; belongs to the PINc/VapC protein family.</text>
</comment>
<protein>
    <submittedName>
        <fullName evidence="5">PhoH family protein</fullName>
    </submittedName>
</protein>
<dbReference type="InterPro" id="IPR051451">
    <property type="entry name" value="PhoH2-like"/>
</dbReference>
<evidence type="ECO:0000256" key="2">
    <source>
        <dbReference type="ARBA" id="ARBA00022840"/>
    </source>
</evidence>
<dbReference type="Proteomes" id="UP001601059">
    <property type="component" value="Unassembled WGS sequence"/>
</dbReference>
<dbReference type="Pfam" id="PF13638">
    <property type="entry name" value="PIN_4"/>
    <property type="match status" value="1"/>
</dbReference>
<dbReference type="Gene3D" id="3.40.50.300">
    <property type="entry name" value="P-loop containing nucleotide triphosphate hydrolases"/>
    <property type="match status" value="1"/>
</dbReference>
<name>A0ABW6K9T6_9BACI</name>
<dbReference type="SMART" id="SM00670">
    <property type="entry name" value="PINc"/>
    <property type="match status" value="1"/>
</dbReference>
<comment type="caution">
    <text evidence="5">The sequence shown here is derived from an EMBL/GenBank/DDBJ whole genome shotgun (WGS) entry which is preliminary data.</text>
</comment>
<gene>
    <name evidence="5" type="ORF">ACFYKX_10150</name>
</gene>
<dbReference type="EMBL" id="JBIACK010000004">
    <property type="protein sequence ID" value="MFE8700978.1"/>
    <property type="molecule type" value="Genomic_DNA"/>
</dbReference>
<reference evidence="5 6" key="1">
    <citation type="submission" date="2024-08" db="EMBL/GenBank/DDBJ databases">
        <title>Two novel Cytobacillus novel species.</title>
        <authorList>
            <person name="Liu G."/>
        </authorList>
    </citation>
    <scope>NUCLEOTIDE SEQUENCE [LARGE SCALE GENOMIC DNA]</scope>
    <source>
        <strain evidence="5 6">FJAT-54145</strain>
    </source>
</reference>
<keyword evidence="1" id="KW-0547">Nucleotide-binding</keyword>
<dbReference type="PANTHER" id="PTHR30473:SF2">
    <property type="entry name" value="PIN DOMAIN-CONTAINING PROTEIN"/>
    <property type="match status" value="1"/>
</dbReference>